<dbReference type="Gene3D" id="1.20.5.110">
    <property type="match status" value="1"/>
</dbReference>
<reference evidence="9 10" key="1">
    <citation type="journal article" date="2012" name="Genome Biol.">
        <title>Genome and low-iron response of an oceanic diatom adapted to chronic iron limitation.</title>
        <authorList>
            <person name="Lommer M."/>
            <person name="Specht M."/>
            <person name="Roy A.S."/>
            <person name="Kraemer L."/>
            <person name="Andreson R."/>
            <person name="Gutowska M.A."/>
            <person name="Wolf J."/>
            <person name="Bergner S.V."/>
            <person name="Schilhabel M.B."/>
            <person name="Klostermeier U.C."/>
            <person name="Beiko R.G."/>
            <person name="Rosenstiel P."/>
            <person name="Hippler M."/>
            <person name="Laroche J."/>
        </authorList>
    </citation>
    <scope>NUCLEOTIDE SEQUENCE [LARGE SCALE GENOMIC DNA]</scope>
    <source>
        <strain evidence="9 10">CCMP1005</strain>
    </source>
</reference>
<dbReference type="OMA" id="LKYDSRH"/>
<dbReference type="SUPFAM" id="SSF58038">
    <property type="entry name" value="SNARE fusion complex"/>
    <property type="match status" value="1"/>
</dbReference>
<keyword evidence="2" id="KW-0813">Transport</keyword>
<keyword evidence="4" id="KW-0653">Protein transport</keyword>
<comment type="subcellular location">
    <subcellularLocation>
        <location evidence="1">Membrane</location>
        <topology evidence="1">Single-pass type IV membrane protein</topology>
    </subcellularLocation>
</comment>
<evidence type="ECO:0000256" key="2">
    <source>
        <dbReference type="ARBA" id="ARBA00022448"/>
    </source>
</evidence>
<evidence type="ECO:0000313" key="10">
    <source>
        <dbReference type="Proteomes" id="UP000266841"/>
    </source>
</evidence>
<dbReference type="GO" id="GO:0012507">
    <property type="term" value="C:ER to Golgi transport vesicle membrane"/>
    <property type="evidence" value="ECO:0007669"/>
    <property type="project" value="TreeGrafter"/>
</dbReference>
<evidence type="ECO:0000256" key="1">
    <source>
        <dbReference type="ARBA" id="ARBA00004211"/>
    </source>
</evidence>
<evidence type="ECO:0000256" key="3">
    <source>
        <dbReference type="ARBA" id="ARBA00022692"/>
    </source>
</evidence>
<dbReference type="CDD" id="cd15863">
    <property type="entry name" value="SNARE_GS27"/>
    <property type="match status" value="1"/>
</dbReference>
<dbReference type="eggNOG" id="KOG3251">
    <property type="taxonomic scope" value="Eukaryota"/>
</dbReference>
<dbReference type="GO" id="GO:0006906">
    <property type="term" value="P:vesicle fusion"/>
    <property type="evidence" value="ECO:0007669"/>
    <property type="project" value="TreeGrafter"/>
</dbReference>
<name>K0RHB4_THAOC</name>
<dbReference type="OrthoDB" id="158360at2759"/>
<dbReference type="Pfam" id="PF12352">
    <property type="entry name" value="V-SNARE_C"/>
    <property type="match status" value="1"/>
</dbReference>
<dbReference type="GO" id="GO:0000149">
    <property type="term" value="F:SNARE binding"/>
    <property type="evidence" value="ECO:0007669"/>
    <property type="project" value="TreeGrafter"/>
</dbReference>
<organism evidence="9 10">
    <name type="scientific">Thalassiosira oceanica</name>
    <name type="common">Marine diatom</name>
    <dbReference type="NCBI Taxonomy" id="159749"/>
    <lineage>
        <taxon>Eukaryota</taxon>
        <taxon>Sar</taxon>
        <taxon>Stramenopiles</taxon>
        <taxon>Ochrophyta</taxon>
        <taxon>Bacillariophyta</taxon>
        <taxon>Coscinodiscophyceae</taxon>
        <taxon>Thalassiosirophycidae</taxon>
        <taxon>Thalassiosirales</taxon>
        <taxon>Thalassiosiraceae</taxon>
        <taxon>Thalassiosira</taxon>
    </lineage>
</organism>
<keyword evidence="6 8" id="KW-0472">Membrane</keyword>
<dbReference type="GO" id="GO:0005484">
    <property type="term" value="F:SNAP receptor activity"/>
    <property type="evidence" value="ECO:0007669"/>
    <property type="project" value="TreeGrafter"/>
</dbReference>
<feature type="transmembrane region" description="Helical" evidence="8">
    <location>
        <begin position="20"/>
        <end position="41"/>
    </location>
</feature>
<keyword evidence="3 8" id="KW-0812">Transmembrane</keyword>
<evidence type="ECO:0000256" key="4">
    <source>
        <dbReference type="ARBA" id="ARBA00022927"/>
    </source>
</evidence>
<dbReference type="PANTHER" id="PTHR21230:SF1">
    <property type="entry name" value="GOLGI SNAP RECEPTOR COMPLEX MEMBER 2"/>
    <property type="match status" value="1"/>
</dbReference>
<dbReference type="GO" id="GO:0031201">
    <property type="term" value="C:SNARE complex"/>
    <property type="evidence" value="ECO:0007669"/>
    <property type="project" value="TreeGrafter"/>
</dbReference>
<feature type="transmembrane region" description="Helical" evidence="8">
    <location>
        <begin position="305"/>
        <end position="323"/>
    </location>
</feature>
<evidence type="ECO:0000313" key="9">
    <source>
        <dbReference type="EMBL" id="EJK46017.1"/>
    </source>
</evidence>
<keyword evidence="5 8" id="KW-1133">Transmembrane helix</keyword>
<evidence type="ECO:0008006" key="11">
    <source>
        <dbReference type="Google" id="ProtNLM"/>
    </source>
</evidence>
<dbReference type="EMBL" id="AGNL01048065">
    <property type="protein sequence ID" value="EJK46017.1"/>
    <property type="molecule type" value="Genomic_DNA"/>
</dbReference>
<dbReference type="AlphaFoldDB" id="K0RHB4"/>
<dbReference type="GO" id="GO:0005789">
    <property type="term" value="C:endoplasmic reticulum membrane"/>
    <property type="evidence" value="ECO:0007669"/>
    <property type="project" value="TreeGrafter"/>
</dbReference>
<proteinExistence type="predicted"/>
<evidence type="ECO:0000256" key="7">
    <source>
        <dbReference type="SAM" id="MobiDB-lite"/>
    </source>
</evidence>
<evidence type="ECO:0000256" key="8">
    <source>
        <dbReference type="SAM" id="Phobius"/>
    </source>
</evidence>
<protein>
    <recommendedName>
        <fullName evidence="11">Golgi SNAP receptor complex member 2</fullName>
    </recommendedName>
</protein>
<feature type="region of interest" description="Disordered" evidence="7">
    <location>
        <begin position="79"/>
        <end position="99"/>
    </location>
</feature>
<gene>
    <name evidence="9" type="ORF">THAOC_35338</name>
</gene>
<accession>K0RHB4</accession>
<keyword evidence="10" id="KW-1185">Reference proteome</keyword>
<comment type="caution">
    <text evidence="9">The sequence shown here is derived from an EMBL/GenBank/DDBJ whole genome shotgun (WGS) entry which is preliminary data.</text>
</comment>
<dbReference type="GO" id="GO:0005794">
    <property type="term" value="C:Golgi apparatus"/>
    <property type="evidence" value="ECO:0007669"/>
    <property type="project" value="TreeGrafter"/>
</dbReference>
<dbReference type="PANTHER" id="PTHR21230">
    <property type="entry name" value="VESICLE TRANSPORT V-SNARE PROTEIN VTI1-RELATED"/>
    <property type="match status" value="1"/>
</dbReference>
<evidence type="ECO:0000256" key="5">
    <source>
        <dbReference type="ARBA" id="ARBA00022989"/>
    </source>
</evidence>
<feature type="compositionally biased region" description="Low complexity" evidence="7">
    <location>
        <begin position="79"/>
        <end position="94"/>
    </location>
</feature>
<sequence length="324" mass="36702">MARIHQGNYSITKLLRNGDILMELTTTFCSLGLALLSTMYFERQRRTTEAERLISRPADESLAVLARFKSSYLSLQQQTLHTTTTPQSPPTITSRNSAQSSNAGVLQPCSISASTMTSIVELFPKCRKICYDARQTAAQVQNGLIDPSNLFLSLDELSRQLDIMSSLAQKETPAQRQMWERKILELREDSDGLRRQGEHYDRMVGAGMRQRREREELMMRRRKNRTTGDGVADEMAQLAEEADSLASSHGMMNDLLASGQSSLSSLVNQRQKMRWINRQVLNIGNKLGLSQSTIRMIERRDTTDAYLVFGGMIITLLVIYCLYF</sequence>
<evidence type="ECO:0000256" key="6">
    <source>
        <dbReference type="ARBA" id="ARBA00023136"/>
    </source>
</evidence>
<dbReference type="Proteomes" id="UP000266841">
    <property type="component" value="Unassembled WGS sequence"/>
</dbReference>
<dbReference type="GO" id="GO:0031902">
    <property type="term" value="C:late endosome membrane"/>
    <property type="evidence" value="ECO:0007669"/>
    <property type="project" value="TreeGrafter"/>
</dbReference>
<dbReference type="GO" id="GO:0015031">
    <property type="term" value="P:protein transport"/>
    <property type="evidence" value="ECO:0007669"/>
    <property type="project" value="UniProtKB-KW"/>
</dbReference>